<accession>A0AC61U562</accession>
<name>A0AC61U562_9MICO</name>
<sequence>MRWRYQRDTTAYVMPYVQPGESYPDWSARPATAEVLQAALGRGQAVPRHVIDRAVDPPRISAVPFAGNLYRRIVFMEGVVQVDVELSMMGLISVPDAARQLGVSRMRIQQRIADGSLPAQRVGRQWVIDEADLRAVAHSAGPGRPLSPASARALVAVAAGSGEGLSPSGKSRASARLGAFLEQAPQVADLDAFAARTKRLMGGRAERRLYRASPLDLPGLRDEPRLLLSGLSVPEARIAGDSVVEGYIHARDGEALLRDHLLSPAKGARANVIVHVINGDGDVDHLVGSDLVVAADPAEHESPARTRERKRCWPTLQNGTPREGRGDAGDVRSSAGGVARTDGPAGAGPVELVPRRRPDGASALRRARRLSDPSDR</sequence>
<evidence type="ECO:0000313" key="2">
    <source>
        <dbReference type="Proteomes" id="UP001059663"/>
    </source>
</evidence>
<proteinExistence type="predicted"/>
<evidence type="ECO:0000313" key="1">
    <source>
        <dbReference type="EMBL" id="UUZ45118.1"/>
    </source>
</evidence>
<gene>
    <name evidence="1" type="ORF">LP422_02025</name>
</gene>
<dbReference type="EMBL" id="CP087977">
    <property type="protein sequence ID" value="UUZ45118.1"/>
    <property type="molecule type" value="Genomic_DNA"/>
</dbReference>
<reference evidence="1" key="1">
    <citation type="submission" date="2021-11" db="EMBL/GenBank/DDBJ databases">
        <title>Study of the species diversity of bacterial strains isolated from a unique natural object - Shulgan-Tash cave (Bashkiria).</title>
        <authorList>
            <person name="Sazanova A.L."/>
            <person name="Chirak E.R."/>
            <person name="Safronova V.I."/>
        </authorList>
    </citation>
    <scope>NUCLEOTIDE SEQUENCE</scope>
    <source>
        <strain evidence="1">P1</strain>
    </source>
</reference>
<protein>
    <submittedName>
        <fullName evidence="1">Helix-turn-helix domain-containing protein</fullName>
    </submittedName>
</protein>
<dbReference type="Proteomes" id="UP001059663">
    <property type="component" value="Chromosome"/>
</dbReference>
<organism evidence="1 2">
    <name type="scientific">Janibacter limosus</name>
    <dbReference type="NCBI Taxonomy" id="53458"/>
    <lineage>
        <taxon>Bacteria</taxon>
        <taxon>Bacillati</taxon>
        <taxon>Actinomycetota</taxon>
        <taxon>Actinomycetes</taxon>
        <taxon>Micrococcales</taxon>
        <taxon>Intrasporangiaceae</taxon>
        <taxon>Janibacter</taxon>
    </lineage>
</organism>